<feature type="non-terminal residue" evidence="10">
    <location>
        <position position="1"/>
    </location>
</feature>
<dbReference type="PROSITE" id="PS51873">
    <property type="entry name" value="TRIAD"/>
    <property type="match status" value="1"/>
</dbReference>
<evidence type="ECO:0000256" key="2">
    <source>
        <dbReference type="ARBA" id="ARBA00012251"/>
    </source>
</evidence>
<feature type="domain" description="RING-type" evidence="9">
    <location>
        <begin position="2"/>
        <end position="193"/>
    </location>
</feature>
<feature type="non-terminal residue" evidence="10">
    <location>
        <position position="284"/>
    </location>
</feature>
<comment type="caution">
    <text evidence="10">The sequence shown here is derived from an EMBL/GenBank/DDBJ whole genome shotgun (WGS) entry which is preliminary data.</text>
</comment>
<dbReference type="Proteomes" id="UP000799772">
    <property type="component" value="Unassembled WGS sequence"/>
</dbReference>
<comment type="catalytic activity">
    <reaction evidence="1">
        <text>[E2 ubiquitin-conjugating enzyme]-S-ubiquitinyl-L-cysteine + [acceptor protein]-L-lysine = [E2 ubiquitin-conjugating enzyme]-L-cysteine + [acceptor protein]-N(6)-ubiquitinyl-L-lysine.</text>
        <dbReference type="EC" id="2.3.2.31"/>
    </reaction>
</comment>
<evidence type="ECO:0000256" key="1">
    <source>
        <dbReference type="ARBA" id="ARBA00001798"/>
    </source>
</evidence>
<dbReference type="EC" id="2.3.2.31" evidence="2"/>
<reference evidence="10" key="1">
    <citation type="journal article" date="2020" name="Stud. Mycol.">
        <title>101 Dothideomycetes genomes: a test case for predicting lifestyles and emergence of pathogens.</title>
        <authorList>
            <person name="Haridas S."/>
            <person name="Albert R."/>
            <person name="Binder M."/>
            <person name="Bloem J."/>
            <person name="Labutti K."/>
            <person name="Salamov A."/>
            <person name="Andreopoulos B."/>
            <person name="Baker S."/>
            <person name="Barry K."/>
            <person name="Bills G."/>
            <person name="Bluhm B."/>
            <person name="Cannon C."/>
            <person name="Castanera R."/>
            <person name="Culley D."/>
            <person name="Daum C."/>
            <person name="Ezra D."/>
            <person name="Gonzalez J."/>
            <person name="Henrissat B."/>
            <person name="Kuo A."/>
            <person name="Liang C."/>
            <person name="Lipzen A."/>
            <person name="Lutzoni F."/>
            <person name="Magnuson J."/>
            <person name="Mondo S."/>
            <person name="Nolan M."/>
            <person name="Ohm R."/>
            <person name="Pangilinan J."/>
            <person name="Park H.-J."/>
            <person name="Ramirez L."/>
            <person name="Alfaro M."/>
            <person name="Sun H."/>
            <person name="Tritt A."/>
            <person name="Yoshinaga Y."/>
            <person name="Zwiers L.-H."/>
            <person name="Turgeon B."/>
            <person name="Goodwin S."/>
            <person name="Spatafora J."/>
            <person name="Crous P."/>
            <person name="Grigoriev I."/>
        </authorList>
    </citation>
    <scope>NUCLEOTIDE SEQUENCE</scope>
    <source>
        <strain evidence="10">CBS 133067</strain>
    </source>
</reference>
<dbReference type="Gene3D" id="3.30.40.10">
    <property type="entry name" value="Zinc/RING finger domain, C3HC4 (zinc finger)"/>
    <property type="match status" value="1"/>
</dbReference>
<keyword evidence="5" id="KW-0677">Repeat</keyword>
<keyword evidence="8" id="KW-0862">Zinc</keyword>
<dbReference type="InterPro" id="IPR031127">
    <property type="entry name" value="E3_UB_ligase_RBR"/>
</dbReference>
<keyword evidence="7" id="KW-0833">Ubl conjugation pathway</keyword>
<dbReference type="PANTHER" id="PTHR11685">
    <property type="entry name" value="RBR FAMILY RING FINGER AND IBR DOMAIN-CONTAINING"/>
    <property type="match status" value="1"/>
</dbReference>
<dbReference type="SMART" id="SM00647">
    <property type="entry name" value="IBR"/>
    <property type="match status" value="1"/>
</dbReference>
<sequence>EPQRVCLVCFEPKPISDTILTECGHIYCREHIVELFEHSMIDRELFPPRCCTQEISLETIRHFLTDDFIERYLEKSVEFTTDNALYCCGRNCSAFIHPSRVNADTGTVICPKCGMETCATCRQEAHIGSLCPEDPNAQALQELARENGWQQCFSCRNMVELSHGCYHMTCRCTAQFCYVCGVEWKHCNCPQWDENRLVAQGQQIVARDAGRGAPGPNAVAEAVRDLRDNHDCEHRNGFERVYRNQGFGTNCEWCDHRTGAYLPWIWQCAVCPLRVCNSCRLNRL</sequence>
<dbReference type="InterPro" id="IPR013083">
    <property type="entry name" value="Znf_RING/FYVE/PHD"/>
</dbReference>
<name>A0A9P4M3C7_9PEZI</name>
<evidence type="ECO:0000256" key="5">
    <source>
        <dbReference type="ARBA" id="ARBA00022737"/>
    </source>
</evidence>
<evidence type="ECO:0000256" key="3">
    <source>
        <dbReference type="ARBA" id="ARBA00022679"/>
    </source>
</evidence>
<evidence type="ECO:0000259" key="9">
    <source>
        <dbReference type="PROSITE" id="PS51873"/>
    </source>
</evidence>
<dbReference type="AlphaFoldDB" id="A0A9P4M3C7"/>
<keyword evidence="4" id="KW-0479">Metal-binding</keyword>
<keyword evidence="6" id="KW-0863">Zinc-finger</keyword>
<dbReference type="Pfam" id="PF01485">
    <property type="entry name" value="IBR"/>
    <property type="match status" value="2"/>
</dbReference>
<dbReference type="EMBL" id="ML978129">
    <property type="protein sequence ID" value="KAF2096581.1"/>
    <property type="molecule type" value="Genomic_DNA"/>
</dbReference>
<dbReference type="CDD" id="cd20335">
    <property type="entry name" value="BRcat_RBR"/>
    <property type="match status" value="1"/>
</dbReference>
<evidence type="ECO:0000313" key="11">
    <source>
        <dbReference type="Proteomes" id="UP000799772"/>
    </source>
</evidence>
<proteinExistence type="predicted"/>
<keyword evidence="11" id="KW-1185">Reference proteome</keyword>
<gene>
    <name evidence="10" type="ORF">NA57DRAFT_10086</name>
</gene>
<protein>
    <recommendedName>
        <fullName evidence="2">RBR-type E3 ubiquitin transferase</fullName>
        <ecNumber evidence="2">2.3.2.31</ecNumber>
    </recommendedName>
</protein>
<dbReference type="GO" id="GO:0016567">
    <property type="term" value="P:protein ubiquitination"/>
    <property type="evidence" value="ECO:0007669"/>
    <property type="project" value="InterPro"/>
</dbReference>
<organism evidence="10 11">
    <name type="scientific">Rhizodiscina lignyota</name>
    <dbReference type="NCBI Taxonomy" id="1504668"/>
    <lineage>
        <taxon>Eukaryota</taxon>
        <taxon>Fungi</taxon>
        <taxon>Dikarya</taxon>
        <taxon>Ascomycota</taxon>
        <taxon>Pezizomycotina</taxon>
        <taxon>Dothideomycetes</taxon>
        <taxon>Pleosporomycetidae</taxon>
        <taxon>Aulographales</taxon>
        <taxon>Rhizodiscinaceae</taxon>
        <taxon>Rhizodiscina</taxon>
    </lineage>
</organism>
<evidence type="ECO:0000256" key="8">
    <source>
        <dbReference type="ARBA" id="ARBA00022833"/>
    </source>
</evidence>
<dbReference type="OrthoDB" id="9977870at2759"/>
<dbReference type="GO" id="GO:0008270">
    <property type="term" value="F:zinc ion binding"/>
    <property type="evidence" value="ECO:0007669"/>
    <property type="project" value="UniProtKB-KW"/>
</dbReference>
<keyword evidence="3" id="KW-0808">Transferase</keyword>
<dbReference type="Gene3D" id="1.20.120.1750">
    <property type="match status" value="1"/>
</dbReference>
<dbReference type="GO" id="GO:0061630">
    <property type="term" value="F:ubiquitin protein ligase activity"/>
    <property type="evidence" value="ECO:0007669"/>
    <property type="project" value="UniProtKB-EC"/>
</dbReference>
<evidence type="ECO:0000256" key="4">
    <source>
        <dbReference type="ARBA" id="ARBA00022723"/>
    </source>
</evidence>
<evidence type="ECO:0000256" key="6">
    <source>
        <dbReference type="ARBA" id="ARBA00022771"/>
    </source>
</evidence>
<dbReference type="SUPFAM" id="SSF57850">
    <property type="entry name" value="RING/U-box"/>
    <property type="match status" value="2"/>
</dbReference>
<evidence type="ECO:0000313" key="10">
    <source>
        <dbReference type="EMBL" id="KAF2096581.1"/>
    </source>
</evidence>
<dbReference type="InterPro" id="IPR002867">
    <property type="entry name" value="IBR_dom"/>
</dbReference>
<evidence type="ECO:0000256" key="7">
    <source>
        <dbReference type="ARBA" id="ARBA00022786"/>
    </source>
</evidence>
<dbReference type="InterPro" id="IPR044066">
    <property type="entry name" value="TRIAD_supradom"/>
</dbReference>
<dbReference type="CDD" id="cd22584">
    <property type="entry name" value="Rcat_RBR_unk"/>
    <property type="match status" value="1"/>
</dbReference>
<accession>A0A9P4M3C7</accession>